<feature type="non-terminal residue" evidence="2">
    <location>
        <position position="1"/>
    </location>
</feature>
<keyword evidence="1" id="KW-1133">Transmembrane helix</keyword>
<sequence>VFIGATAGIGPDYIWSPLPLARTGLDTFFWILLLLFIVSSLAGAAILSRGRFSAAVEEPG</sequence>
<evidence type="ECO:0000256" key="1">
    <source>
        <dbReference type="SAM" id="Phobius"/>
    </source>
</evidence>
<reference evidence="2" key="1">
    <citation type="journal article" date="2014" name="Front. Microbiol.">
        <title>High frequency of phylogenetically diverse reductive dehalogenase-homologous genes in deep subseafloor sedimentary metagenomes.</title>
        <authorList>
            <person name="Kawai M."/>
            <person name="Futagami T."/>
            <person name="Toyoda A."/>
            <person name="Takaki Y."/>
            <person name="Nishi S."/>
            <person name="Hori S."/>
            <person name="Arai W."/>
            <person name="Tsubouchi T."/>
            <person name="Morono Y."/>
            <person name="Uchiyama I."/>
            <person name="Ito T."/>
            <person name="Fujiyama A."/>
            <person name="Inagaki F."/>
            <person name="Takami H."/>
        </authorList>
    </citation>
    <scope>NUCLEOTIDE SEQUENCE</scope>
    <source>
        <strain evidence="2">Expedition CK06-06</strain>
    </source>
</reference>
<protein>
    <submittedName>
        <fullName evidence="2">Uncharacterized protein</fullName>
    </submittedName>
</protein>
<organism evidence="2">
    <name type="scientific">marine sediment metagenome</name>
    <dbReference type="NCBI Taxonomy" id="412755"/>
    <lineage>
        <taxon>unclassified sequences</taxon>
        <taxon>metagenomes</taxon>
        <taxon>ecological metagenomes</taxon>
    </lineage>
</organism>
<comment type="caution">
    <text evidence="2">The sequence shown here is derived from an EMBL/GenBank/DDBJ whole genome shotgun (WGS) entry which is preliminary data.</text>
</comment>
<accession>X0YS15</accession>
<dbReference type="AlphaFoldDB" id="X0YS15"/>
<gene>
    <name evidence="2" type="ORF">S01H1_75716</name>
</gene>
<keyword evidence="1" id="KW-0472">Membrane</keyword>
<evidence type="ECO:0000313" key="2">
    <source>
        <dbReference type="EMBL" id="GAG51193.1"/>
    </source>
</evidence>
<feature type="transmembrane region" description="Helical" evidence="1">
    <location>
        <begin position="27"/>
        <end position="47"/>
    </location>
</feature>
<dbReference type="EMBL" id="BARS01050758">
    <property type="protein sequence ID" value="GAG51193.1"/>
    <property type="molecule type" value="Genomic_DNA"/>
</dbReference>
<keyword evidence="1" id="KW-0812">Transmembrane</keyword>
<proteinExistence type="predicted"/>
<name>X0YS15_9ZZZZ</name>